<dbReference type="AlphaFoldDB" id="A0A395V6Y3"/>
<dbReference type="InterPro" id="IPR010905">
    <property type="entry name" value="Glyco_hydro_88"/>
</dbReference>
<reference evidence="5 6" key="1">
    <citation type="submission" date="2018-08" db="EMBL/GenBank/DDBJ databases">
        <title>A genome reference for cultivated species of the human gut microbiota.</title>
        <authorList>
            <person name="Zou Y."/>
            <person name="Xue W."/>
            <person name="Luo G."/>
        </authorList>
    </citation>
    <scope>NUCLEOTIDE SEQUENCE [LARGE SCALE GENOMIC DNA]</scope>
    <source>
        <strain evidence="5 6">AF22-12AC</strain>
    </source>
</reference>
<evidence type="ECO:0000313" key="5">
    <source>
        <dbReference type="EMBL" id="RGS40639.1"/>
    </source>
</evidence>
<evidence type="ECO:0000313" key="6">
    <source>
        <dbReference type="Proteomes" id="UP000266172"/>
    </source>
</evidence>
<comment type="caution">
    <text evidence="5">The sequence shown here is derived from an EMBL/GenBank/DDBJ whole genome shotgun (WGS) entry which is preliminary data.</text>
</comment>
<dbReference type="EMBL" id="QRVL01000006">
    <property type="protein sequence ID" value="RGS40639.1"/>
    <property type="molecule type" value="Genomic_DNA"/>
</dbReference>
<dbReference type="Pfam" id="PF07470">
    <property type="entry name" value="Glyco_hydro_88"/>
    <property type="match status" value="1"/>
</dbReference>
<dbReference type="InterPro" id="IPR008928">
    <property type="entry name" value="6-hairpin_glycosidase_sf"/>
</dbReference>
<keyword evidence="1 5" id="KW-0378">Hydrolase</keyword>
<feature type="binding site" evidence="4">
    <location>
        <position position="351"/>
    </location>
    <ligand>
        <name>substrate</name>
    </ligand>
</feature>
<feature type="active site" description="Nucleophile" evidence="3">
    <location>
        <position position="100"/>
    </location>
</feature>
<feature type="binding site" evidence="4">
    <location>
        <position position="232"/>
    </location>
    <ligand>
        <name>substrate</name>
    </ligand>
</feature>
<feature type="binding site" evidence="4">
    <location>
        <position position="160"/>
    </location>
    <ligand>
        <name>substrate</name>
    </ligand>
</feature>
<dbReference type="RefSeq" id="WP_118097428.1">
    <property type="nucleotide sequence ID" value="NZ_QRVL01000006.1"/>
</dbReference>
<dbReference type="InterPro" id="IPR052369">
    <property type="entry name" value="UG_Glycosaminoglycan_Hydrolase"/>
</dbReference>
<evidence type="ECO:0000256" key="4">
    <source>
        <dbReference type="PIRSR" id="PIRSR610905-2"/>
    </source>
</evidence>
<feature type="binding site" evidence="4">
    <location>
        <position position="100"/>
    </location>
    <ligand>
        <name>substrate</name>
    </ligand>
</feature>
<dbReference type="InterPro" id="IPR012341">
    <property type="entry name" value="6hp_glycosidase-like_sf"/>
</dbReference>
<dbReference type="PANTHER" id="PTHR36845">
    <property type="entry name" value="HYDROLASE, PUTATIVE (AFU_ORTHOLOGUE AFUA_7G05090)-RELATED"/>
    <property type="match status" value="1"/>
</dbReference>
<dbReference type="SUPFAM" id="SSF48208">
    <property type="entry name" value="Six-hairpin glycosidases"/>
    <property type="match status" value="1"/>
</dbReference>
<gene>
    <name evidence="5" type="ORF">DWX93_09485</name>
</gene>
<organism evidence="5 6">
    <name type="scientific">Roseburia hominis</name>
    <dbReference type="NCBI Taxonomy" id="301301"/>
    <lineage>
        <taxon>Bacteria</taxon>
        <taxon>Bacillati</taxon>
        <taxon>Bacillota</taxon>
        <taxon>Clostridia</taxon>
        <taxon>Lachnospirales</taxon>
        <taxon>Lachnospiraceae</taxon>
        <taxon>Roseburia</taxon>
    </lineage>
</organism>
<accession>A0A395V6Y3</accession>
<dbReference type="PANTHER" id="PTHR36845:SF1">
    <property type="entry name" value="HYDROLASE, PUTATIVE (AFU_ORTHOLOGUE AFUA_7G05090)-RELATED"/>
    <property type="match status" value="1"/>
</dbReference>
<feature type="binding site" evidence="4">
    <location>
        <position position="236"/>
    </location>
    <ligand>
        <name>substrate</name>
    </ligand>
</feature>
<proteinExistence type="inferred from homology"/>
<feature type="binding site" evidence="4">
    <location>
        <position position="220"/>
    </location>
    <ligand>
        <name>substrate</name>
    </ligand>
</feature>
<dbReference type="GO" id="GO:0000272">
    <property type="term" value="P:polysaccharide catabolic process"/>
    <property type="evidence" value="ECO:0007669"/>
    <property type="project" value="TreeGrafter"/>
</dbReference>
<feature type="binding site" evidence="4">
    <location>
        <position position="348"/>
    </location>
    <ligand>
        <name>substrate</name>
    </ligand>
</feature>
<evidence type="ECO:0000256" key="3">
    <source>
        <dbReference type="PIRSR" id="PIRSR610905-1"/>
    </source>
</evidence>
<feature type="active site" description="Proton donor" evidence="3">
    <location>
        <position position="160"/>
    </location>
</feature>
<evidence type="ECO:0000256" key="1">
    <source>
        <dbReference type="ARBA" id="ARBA00022801"/>
    </source>
</evidence>
<dbReference type="GO" id="GO:0052757">
    <property type="term" value="F:chondroitin hydrolase activity"/>
    <property type="evidence" value="ECO:0007669"/>
    <property type="project" value="TreeGrafter"/>
</dbReference>
<feature type="binding site" evidence="4">
    <location>
        <position position="218"/>
    </location>
    <ligand>
        <name>substrate</name>
    </ligand>
</feature>
<protein>
    <submittedName>
        <fullName evidence="5">Glucoronyl hydrolase</fullName>
    </submittedName>
</protein>
<dbReference type="Gene3D" id="1.50.10.10">
    <property type="match status" value="1"/>
</dbReference>
<sequence length="387" mass="44666">MRYEEKPQITEQEIKEAMDFSTAQVKRNLPEFTTKFQKAYSENGFYAPTDNVDWTTGFWTGEIWLSYEDTGKDIYKKAGEIQIGSFLNRIENKIEVDHHDMGFLYSPSCVAGYKLTGNETGRKAAILAADQLIRRFHPVGNFIQAWGAMDAPENYRLIIDCLLNLPLLYWASEETGDPKYRDIAEKHIHTAVANVIREDHSTWHTFFFDMKTGAPDHGATCQGYRDGSAWARGQAWGIYGMALAYKYTEREEYIQKFRDVTDFFLAHLPKDMVPFWDLEFTDGDDQPRDSSSASIAACGMLEMAKYLKPDEAEAYRATAKRLMKALYDGYAVKDPKESNGLVLHSTYSNHSPYNTCNHYGVDECNIWGDYFYMEALMRLKKDWNPYW</sequence>
<comment type="similarity">
    <text evidence="2">Belongs to the glycosyl hydrolase 88 family.</text>
</comment>
<name>A0A395V6Y3_9FIRM</name>
<evidence type="ECO:0000256" key="2">
    <source>
        <dbReference type="ARBA" id="ARBA00038358"/>
    </source>
</evidence>
<dbReference type="Proteomes" id="UP000266172">
    <property type="component" value="Unassembled WGS sequence"/>
</dbReference>